<accession>A0A179HPD2</accession>
<dbReference type="OrthoDB" id="3552888at2759"/>
<comment type="caution">
    <text evidence="3">The sequence shown here is derived from an EMBL/GenBank/DDBJ whole genome shotgun (WGS) entry which is preliminary data.</text>
</comment>
<reference evidence="4" key="1">
    <citation type="submission" date="2015-05" db="EMBL/GenBank/DDBJ databases">
        <authorList>
            <person name="Wang D.B."/>
            <person name="Wang M."/>
        </authorList>
    </citation>
    <scope>NUCLEOTIDE SEQUENCE</scope>
    <source>
        <strain evidence="4">36-1</strain>
    </source>
</reference>
<evidence type="ECO:0000313" key="3">
    <source>
        <dbReference type="EMBL" id="OAQ91538.1"/>
    </source>
</evidence>
<keyword evidence="1" id="KW-0732">Signal</keyword>
<reference evidence="4 6" key="2">
    <citation type="journal article" date="2016" name="Front. Microbiol.">
        <title>Genome and transcriptome sequences reveal the specific parasitism of the nematophagous Purpureocillium lilacinum 36-1.</title>
        <authorList>
            <person name="Xie J."/>
            <person name="Li S."/>
            <person name="Mo C."/>
            <person name="Xiao X."/>
            <person name="Peng D."/>
            <person name="Wang G."/>
            <person name="Xiao Y."/>
        </authorList>
    </citation>
    <scope>NUCLEOTIDE SEQUENCE [LARGE SCALE GENOMIC DNA]</scope>
    <source>
        <strain evidence="4 6">36-1</strain>
    </source>
</reference>
<dbReference type="Proteomes" id="UP000078340">
    <property type="component" value="Unassembled WGS sequence"/>
</dbReference>
<evidence type="ECO:0000313" key="6">
    <source>
        <dbReference type="Proteomes" id="UP000245956"/>
    </source>
</evidence>
<dbReference type="RefSeq" id="XP_018180257.1">
    <property type="nucleotide sequence ID" value="XM_018320360.1"/>
</dbReference>
<name>A0A179HPD2_PURLI</name>
<reference evidence="2" key="4">
    <citation type="submission" date="2023-11" db="EMBL/GenBank/DDBJ databases">
        <authorList>
            <person name="Beijen E."/>
            <person name="Ohm R.A."/>
        </authorList>
    </citation>
    <scope>NUCLEOTIDE SEQUENCE</scope>
    <source>
        <strain evidence="2">CBS 150709</strain>
    </source>
</reference>
<dbReference type="OMA" id="APACHIS"/>
<feature type="chain" id="PRO_5044550894" evidence="1">
    <location>
        <begin position="17"/>
        <end position="214"/>
    </location>
</feature>
<dbReference type="PANTHER" id="PTHR35605">
    <property type="entry name" value="ECP2 EFFECTOR PROTEIN DOMAIN-CONTAINING PROTEIN-RELATED"/>
    <property type="match status" value="1"/>
</dbReference>
<protein>
    <submittedName>
        <fullName evidence="3">Uncharacterized protein</fullName>
    </submittedName>
</protein>
<dbReference type="KEGG" id="plj:28885409"/>
<dbReference type="PANTHER" id="PTHR35605:SF1">
    <property type="entry name" value="ECP2 EFFECTOR PROTEIN DOMAIN-CONTAINING PROTEIN-RELATED"/>
    <property type="match status" value="1"/>
</dbReference>
<reference evidence="2 7" key="5">
    <citation type="journal article" date="2024" name="Microbiol. Resour. Announc.">
        <title>Genome annotations for the ascomycete fungi Trichoderma harzianum, Trichoderma aggressivum, and Purpureocillium lilacinum.</title>
        <authorList>
            <person name="Beijen E.P.W."/>
            <person name="Ohm R.A."/>
        </authorList>
    </citation>
    <scope>NUCLEOTIDE SEQUENCE [LARGE SCALE GENOMIC DNA]</scope>
    <source>
        <strain evidence="2 7">CBS 150709</strain>
    </source>
</reference>
<dbReference type="STRING" id="33203.A0A179HPD2"/>
<evidence type="ECO:0000313" key="2">
    <source>
        <dbReference type="EMBL" id="KAK4088732.1"/>
    </source>
</evidence>
<organism evidence="3 5">
    <name type="scientific">Purpureocillium lilacinum</name>
    <name type="common">Paecilomyces lilacinus</name>
    <dbReference type="NCBI Taxonomy" id="33203"/>
    <lineage>
        <taxon>Eukaryota</taxon>
        <taxon>Fungi</taxon>
        <taxon>Dikarya</taxon>
        <taxon>Ascomycota</taxon>
        <taxon>Pezizomycotina</taxon>
        <taxon>Sordariomycetes</taxon>
        <taxon>Hypocreomycetidae</taxon>
        <taxon>Hypocreales</taxon>
        <taxon>Ophiocordycipitaceae</taxon>
        <taxon>Purpureocillium</taxon>
    </lineage>
</organism>
<evidence type="ECO:0000313" key="4">
    <source>
        <dbReference type="EMBL" id="PWI67567.1"/>
    </source>
</evidence>
<reference evidence="3 5" key="3">
    <citation type="submission" date="2016-02" db="EMBL/GenBank/DDBJ databases">
        <title>Biosynthesis of antibiotic leucinostatins and their inhibition on Phytophthora in bio-control Purpureocillium lilacinum.</title>
        <authorList>
            <person name="Wang G."/>
            <person name="Liu Z."/>
            <person name="Lin R."/>
            <person name="Li E."/>
            <person name="Mao Z."/>
            <person name="Ling J."/>
            <person name="Yin W."/>
            <person name="Xie B."/>
        </authorList>
    </citation>
    <scope>NUCLEOTIDE SEQUENCE [LARGE SCALE GENOMIC DNA]</scope>
    <source>
        <strain evidence="3">PLFJ-1</strain>
    </source>
</reference>
<proteinExistence type="predicted"/>
<evidence type="ECO:0000313" key="5">
    <source>
        <dbReference type="Proteomes" id="UP000078340"/>
    </source>
</evidence>
<dbReference type="Proteomes" id="UP000245956">
    <property type="component" value="Unassembled WGS sequence"/>
</dbReference>
<dbReference type="EMBL" id="LSBI01000003">
    <property type="protein sequence ID" value="OAQ91538.1"/>
    <property type="molecule type" value="Genomic_DNA"/>
</dbReference>
<dbReference type="Proteomes" id="UP001287286">
    <property type="component" value="Unassembled WGS sequence"/>
</dbReference>
<evidence type="ECO:0000256" key="1">
    <source>
        <dbReference type="SAM" id="SignalP"/>
    </source>
</evidence>
<gene>
    <name evidence="4" type="ORF">PCL_02921</name>
    <name evidence="2" type="ORF">Purlil1_6943</name>
    <name evidence="3" type="ORF">VFPFJ_03278</name>
</gene>
<dbReference type="AlphaFoldDB" id="A0A179HPD2"/>
<keyword evidence="7" id="KW-1185">Reference proteome</keyword>
<sequence>MKALTLSLGIFALARAAPAPSPDPLSGATIVDQQVTVQVFPDQPPVTLNGTLQEVEAQLRQLNPDWDSTTASGSNQARAAVPDDVNAAAGLEKRVDEDWSKAKVICSQGNWGYVNNLAYNEIVNIYENSWRSNTAAVLRPGPKKCGRLYCAYRTAFYACNDNAEKYSVHDFTVMSHAIREMWKRCGNNELHDMKGAQIFSPNKWNIIMEQNLDC</sequence>
<evidence type="ECO:0000313" key="7">
    <source>
        <dbReference type="Proteomes" id="UP001287286"/>
    </source>
</evidence>
<dbReference type="GeneID" id="28885409"/>
<dbReference type="EMBL" id="JAWRVI010000023">
    <property type="protein sequence ID" value="KAK4088732.1"/>
    <property type="molecule type" value="Genomic_DNA"/>
</dbReference>
<feature type="signal peptide" evidence="1">
    <location>
        <begin position="1"/>
        <end position="16"/>
    </location>
</feature>
<dbReference type="EMBL" id="LCWV01000018">
    <property type="protein sequence ID" value="PWI67567.1"/>
    <property type="molecule type" value="Genomic_DNA"/>
</dbReference>